<dbReference type="InterPro" id="IPR041679">
    <property type="entry name" value="DNA2/NAM7-like_C"/>
</dbReference>
<evidence type="ECO:0000256" key="1">
    <source>
        <dbReference type="ARBA" id="ARBA00022741"/>
    </source>
</evidence>
<dbReference type="InterPro" id="IPR050534">
    <property type="entry name" value="Coronavir_polyprotein_1ab"/>
</dbReference>
<dbReference type="HOGENOM" id="CLU_004861_1_0_2"/>
<dbReference type="Proteomes" id="UP000005095">
    <property type="component" value="Chromosome"/>
</dbReference>
<accession>J0S039</accession>
<evidence type="ECO:0000256" key="3">
    <source>
        <dbReference type="ARBA" id="ARBA00022806"/>
    </source>
</evidence>
<dbReference type="SUPFAM" id="SSF52540">
    <property type="entry name" value="P-loop containing nucleoside triphosphate hydrolases"/>
    <property type="match status" value="1"/>
</dbReference>
<evidence type="ECO:0000313" key="6">
    <source>
        <dbReference type="EMBL" id="EJG07211.1"/>
    </source>
</evidence>
<name>J0S039_9EURY</name>
<dbReference type="PANTHER" id="PTHR43788:SF8">
    <property type="entry name" value="DNA-BINDING PROTEIN SMUBP-2"/>
    <property type="match status" value="1"/>
</dbReference>
<gene>
    <name evidence="6" type="ORF">Metli_1255</name>
</gene>
<reference evidence="6 7" key="1">
    <citation type="submission" date="2011-08" db="EMBL/GenBank/DDBJ databases">
        <title>The complete genome of Methanofollis liminatans DSM 4140.</title>
        <authorList>
            <consortium name="US DOE Joint Genome Institute (JGI-PGF)"/>
            <person name="Lucas S."/>
            <person name="Han J."/>
            <person name="Lapidus A."/>
            <person name="Bruce D."/>
            <person name="Goodwin L."/>
            <person name="Pitluck S."/>
            <person name="Peters L."/>
            <person name="Kyrpides N."/>
            <person name="Mavromatis K."/>
            <person name="Ivanova N."/>
            <person name="Mikhailova N."/>
            <person name="Lu M."/>
            <person name="Detter J.C."/>
            <person name="Tapia R."/>
            <person name="Han C."/>
            <person name="Land M."/>
            <person name="Hauser L."/>
            <person name="Markowitz V."/>
            <person name="Cheng J.-F."/>
            <person name="Hugenholtz P."/>
            <person name="Woyke T."/>
            <person name="Wu D."/>
            <person name="Spring S."/>
            <person name="Schuler E."/>
            <person name="Brambilla E."/>
            <person name="Klenk H.-P."/>
            <person name="Eisen J.A."/>
        </authorList>
    </citation>
    <scope>NUCLEOTIDE SEQUENCE [LARGE SCALE GENOMIC DNA]</scope>
    <source>
        <strain evidence="6 7">DSM 4140</strain>
    </source>
</reference>
<dbReference type="CDD" id="cd18808">
    <property type="entry name" value="SF1_C_Upf1"/>
    <property type="match status" value="1"/>
</dbReference>
<dbReference type="CDD" id="cd17934">
    <property type="entry name" value="DEXXQc_Upf1-like"/>
    <property type="match status" value="1"/>
</dbReference>
<dbReference type="Pfam" id="PF13604">
    <property type="entry name" value="AAA_30"/>
    <property type="match status" value="1"/>
</dbReference>
<proteinExistence type="predicted"/>
<sequence length="1226" mass="132939">MPRHNLSPSLIARFFHHECQRFLRYSAVPLADRRALGIPDAVEEHTQVSELLTAKGLAWEDEVVGRKIPGLVHMAPGGGAYHDRRFSAEESVRILSSMAAGSGAYQATLIVPPSFYRRYGLDPEVCSFHECRPDLIWCLPDGEGRLLRVIDLKATDSLKTSHRIQVGLYALILDAAIADGGIPAVADRSAAGIWLQDAETPEIITIGTDLQVLEHFLADDLGAIMAAPPASLPWHLQPKCEQCPFFVSCMREAEETGSISLIPGLTAGARQFLSDGAGVDTLPDLDRFLSSPGADEALEACGSLRGKGEILRRQIRAVREGTVVPLDGASPSLPVNESVGVVITLQREPVGGRIYAAGFRRFKGKDVYDSPSREWIGVASGEEECGAVAGGFVRALYDELAVLSAYNEGKAFAEQRSLQTYVADRREHRLFLEILEECAGESGEAAALLRHYAGEGREGARTKVPVVVLSGVAEECAAFPDPVFCRIPDALAALKGSGHPPSDLFWPALGNGMKADAVYRAWYSGHADAVRWVQDEIRRRLRMGGDLLAALRERMTPRRWPDRFRLTPPETIEHPEYAALIAALRRSAAAAAAEAQRLRCLPTKEAEDLGGRICIRCVGGDEWSVLSRPDPAALGQPNGLLNFLLVPETPEGVAAAQAFDDGLYASKTAPPGGEIRFAGIAGTTESRGKVSRLRLATRATGDQDAFSPGDRALLFPRATDFTTATIVEQVLEWDRRPDGDLLALMREPQGFAGRGAAAVPDGGAHAGFTPSQEEAYRHILANRLTLVWGPPGTGKTHFLAHAMLGLVSSADGPVRIAVSALTHAAIENLLFELQDAAGSSMALRLTVGKLDRTTTPRGRNLHVLSRDVLAAATRLPDRFVLGGTAKAFHKHRTYLPSFDVLVLDEASQVTFGELALLLPLLKPGGKLVFAGDDLQLPPIWGAGAGEGAEGAEEIQDSVFGWLRRRDQGPAPYTCQLLENWRMNATLSAFSAGTLYGQGYRPANRSVAEQRIRLAPPSSPDPFIEAVLDPDHPLTVVVLEEVRASVKNSAEAALVAEIASALRERMFEPGGDGPYPGGRAGDEAFWRRGLFIVSPHHAQIRAIREELAGGRAWEADPFVETVEKMQGQQCEAVIVSYGVSDHETALREAEFIYSRNRLNVSVTRARAKCIVFLPRPLLEPSFDLLQNEKAGEGLRHMLDLIAFCRREGEERTFTLDKAGRVTVLRTA</sequence>
<keyword evidence="7" id="KW-1185">Reference proteome</keyword>
<dbReference type="PANTHER" id="PTHR43788">
    <property type="entry name" value="DNA2/NAM7 HELICASE FAMILY MEMBER"/>
    <property type="match status" value="1"/>
</dbReference>
<dbReference type="GO" id="GO:0043139">
    <property type="term" value="F:5'-3' DNA helicase activity"/>
    <property type="evidence" value="ECO:0007669"/>
    <property type="project" value="TreeGrafter"/>
</dbReference>
<keyword evidence="3" id="KW-0347">Helicase</keyword>
<feature type="domain" description="DNA2/NAM7 helicase-like C-terminal" evidence="5">
    <location>
        <begin position="973"/>
        <end position="1170"/>
    </location>
</feature>
<dbReference type="InterPro" id="IPR047187">
    <property type="entry name" value="SF1_C_Upf1"/>
</dbReference>
<evidence type="ECO:0000259" key="5">
    <source>
        <dbReference type="Pfam" id="PF13087"/>
    </source>
</evidence>
<organism evidence="6 7">
    <name type="scientific">Methanofollis liminatans DSM 4140</name>
    <dbReference type="NCBI Taxonomy" id="28892"/>
    <lineage>
        <taxon>Archaea</taxon>
        <taxon>Methanobacteriati</taxon>
        <taxon>Methanobacteriota</taxon>
        <taxon>Stenosarchaea group</taxon>
        <taxon>Methanomicrobia</taxon>
        <taxon>Methanomicrobiales</taxon>
        <taxon>Methanomicrobiaceae</taxon>
        <taxon>Methanofollis</taxon>
    </lineage>
</organism>
<keyword evidence="1" id="KW-0547">Nucleotide-binding</keyword>
<keyword evidence="4" id="KW-0067">ATP-binding</keyword>
<dbReference type="Gene3D" id="3.40.50.300">
    <property type="entry name" value="P-loop containing nucleotide triphosphate hydrolases"/>
    <property type="match status" value="2"/>
</dbReference>
<keyword evidence="2" id="KW-0378">Hydrolase</keyword>
<dbReference type="GO" id="GO:0016787">
    <property type="term" value="F:hydrolase activity"/>
    <property type="evidence" value="ECO:0007669"/>
    <property type="project" value="UniProtKB-KW"/>
</dbReference>
<evidence type="ECO:0000256" key="2">
    <source>
        <dbReference type="ARBA" id="ARBA00022801"/>
    </source>
</evidence>
<dbReference type="InterPro" id="IPR027417">
    <property type="entry name" value="P-loop_NTPase"/>
</dbReference>
<dbReference type="RefSeq" id="WP_004038903.1">
    <property type="nucleotide sequence ID" value="NZ_CM001555.1"/>
</dbReference>
<dbReference type="GO" id="GO:0005524">
    <property type="term" value="F:ATP binding"/>
    <property type="evidence" value="ECO:0007669"/>
    <property type="project" value="UniProtKB-KW"/>
</dbReference>
<dbReference type="OrthoDB" id="45637at2157"/>
<dbReference type="Pfam" id="PF13087">
    <property type="entry name" value="AAA_12"/>
    <property type="match status" value="1"/>
</dbReference>
<evidence type="ECO:0000256" key="4">
    <source>
        <dbReference type="ARBA" id="ARBA00022840"/>
    </source>
</evidence>
<protein>
    <recommendedName>
        <fullName evidence="5">DNA2/NAM7 helicase-like C-terminal domain-containing protein</fullName>
    </recommendedName>
</protein>
<dbReference type="PATRIC" id="fig|28892.9.peg.1350"/>
<dbReference type="STRING" id="28892.Metli_1255"/>
<evidence type="ECO:0000313" key="7">
    <source>
        <dbReference type="Proteomes" id="UP000005095"/>
    </source>
</evidence>
<dbReference type="AlphaFoldDB" id="J0S039"/>
<dbReference type="EMBL" id="CM001555">
    <property type="protein sequence ID" value="EJG07211.1"/>
    <property type="molecule type" value="Genomic_DNA"/>
</dbReference>